<protein>
    <submittedName>
        <fullName evidence="6">DM13 domain-containing protein</fullName>
    </submittedName>
</protein>
<keyword evidence="3" id="KW-0812">Transmembrane</keyword>
<evidence type="ECO:0000256" key="1">
    <source>
        <dbReference type="ARBA" id="ARBA00022737"/>
    </source>
</evidence>
<name>A0A7E4VXG4_PANRE</name>
<dbReference type="InterPro" id="IPR019545">
    <property type="entry name" value="DM13_domain"/>
</dbReference>
<accession>A0A7E4VXG4</accession>
<keyword evidence="5" id="KW-1185">Reference proteome</keyword>
<reference evidence="5" key="1">
    <citation type="journal article" date="2013" name="Genetics">
        <title>The draft genome and transcriptome of Panagrellus redivivus are shaped by the harsh demands of a free-living lifestyle.</title>
        <authorList>
            <person name="Srinivasan J."/>
            <person name="Dillman A.R."/>
            <person name="Macchietto M.G."/>
            <person name="Heikkinen L."/>
            <person name="Lakso M."/>
            <person name="Fracchia K.M."/>
            <person name="Antoshechkin I."/>
            <person name="Mortazavi A."/>
            <person name="Wong G."/>
            <person name="Sternberg P.W."/>
        </authorList>
    </citation>
    <scope>NUCLEOTIDE SEQUENCE [LARGE SCALE GENOMIC DNA]</scope>
    <source>
        <strain evidence="5">MT8872</strain>
    </source>
</reference>
<evidence type="ECO:0000256" key="2">
    <source>
        <dbReference type="SAM" id="MobiDB-lite"/>
    </source>
</evidence>
<proteinExistence type="predicted"/>
<evidence type="ECO:0000259" key="4">
    <source>
        <dbReference type="PROSITE" id="PS51549"/>
    </source>
</evidence>
<keyword evidence="1" id="KW-0677">Repeat</keyword>
<evidence type="ECO:0000313" key="5">
    <source>
        <dbReference type="Proteomes" id="UP000492821"/>
    </source>
</evidence>
<sequence length="587" mass="65652">MARSPNVACYLAMRLLFVYFCLIINFARPESVEEDPDEYYGVPLGALHYSAAGTSAEVYAADEFTVVFNHFTHHPRQLGCTAMMIGPPRPEDIEDVIPGHGILISIAQPLMVRVKRQFGMWQVPRQLGHLFMQPGDEENRPTNINTEGSFSGIHIQRNQETQPAKDITIKATTESTTTPSTTTTEATTTSTMASTTTETEIETETETTTVTEPTTTTEESTTTSAPESTSTSTSTVETTEVVTSTHKPLILFENKTRPVSNKPQRVPITRWSSSESGEGPGIMVMSEEERHYRKPNNVNPRFFGPLSRQEVKEVHLSTDLPTILRRKLPEESEIRRAPARKTFNNNDNKADGTWNLLSASTVGPDGSTPMFWVIPDPHEARRQERLQLLRDGVTSTARPTTTKKPVPLPINPRFELPRITDKAAAFTLTNGAQVTDYLWIGLYNQCDQTSIPLVSLKNIDPPREERISPISGWSHNVTSYRVQILNCNTVLIPGFVFIANDTTPNTYFYAGIGDFPHNIQKQVRIEVIGHSINEPLRTYNGEDVLLRLPKSYRTFDIDFISIYNEDADKSYGHVIIPSLLVPPCAED</sequence>
<feature type="domain" description="DM13" evidence="4">
    <location>
        <begin position="468"/>
        <end position="577"/>
    </location>
</feature>
<organism evidence="5 6">
    <name type="scientific">Panagrellus redivivus</name>
    <name type="common">Microworm</name>
    <dbReference type="NCBI Taxonomy" id="6233"/>
    <lineage>
        <taxon>Eukaryota</taxon>
        <taxon>Metazoa</taxon>
        <taxon>Ecdysozoa</taxon>
        <taxon>Nematoda</taxon>
        <taxon>Chromadorea</taxon>
        <taxon>Rhabditida</taxon>
        <taxon>Tylenchina</taxon>
        <taxon>Panagrolaimomorpha</taxon>
        <taxon>Panagrolaimoidea</taxon>
        <taxon>Panagrolaimidae</taxon>
        <taxon>Panagrellus</taxon>
    </lineage>
</organism>
<feature type="region of interest" description="Disordered" evidence="2">
    <location>
        <begin position="259"/>
        <end position="281"/>
    </location>
</feature>
<evidence type="ECO:0000256" key="3">
    <source>
        <dbReference type="SAM" id="Phobius"/>
    </source>
</evidence>
<dbReference type="PROSITE" id="PS51549">
    <property type="entry name" value="DM13"/>
    <property type="match status" value="1"/>
</dbReference>
<reference evidence="6" key="2">
    <citation type="submission" date="2020-10" db="UniProtKB">
        <authorList>
            <consortium name="WormBaseParasite"/>
        </authorList>
    </citation>
    <scope>IDENTIFICATION</scope>
</reference>
<feature type="region of interest" description="Disordered" evidence="2">
    <location>
        <begin position="157"/>
        <end position="242"/>
    </location>
</feature>
<feature type="transmembrane region" description="Helical" evidence="3">
    <location>
        <begin position="7"/>
        <end position="27"/>
    </location>
</feature>
<keyword evidence="3" id="KW-1133">Transmembrane helix</keyword>
<feature type="compositionally biased region" description="Low complexity" evidence="2">
    <location>
        <begin position="206"/>
        <end position="242"/>
    </location>
</feature>
<dbReference type="WBParaSite" id="Pan_g3993.t1">
    <property type="protein sequence ID" value="Pan_g3993.t1"/>
    <property type="gene ID" value="Pan_g3993"/>
</dbReference>
<dbReference type="Proteomes" id="UP000492821">
    <property type="component" value="Unassembled WGS sequence"/>
</dbReference>
<dbReference type="PANTHER" id="PTHR24036">
    <property type="entry name" value="SKELETOR-RELATED"/>
    <property type="match status" value="1"/>
</dbReference>
<evidence type="ECO:0000313" key="6">
    <source>
        <dbReference type="WBParaSite" id="Pan_g3993.t1"/>
    </source>
</evidence>
<dbReference type="InterPro" id="IPR052126">
    <property type="entry name" value="Spindle_Org/Thrombomodulin"/>
</dbReference>
<keyword evidence="3" id="KW-0472">Membrane</keyword>
<dbReference type="AlphaFoldDB" id="A0A7E4VXG4"/>
<dbReference type="Pfam" id="PF10517">
    <property type="entry name" value="DM13"/>
    <property type="match status" value="1"/>
</dbReference>
<feature type="compositionally biased region" description="Low complexity" evidence="2">
    <location>
        <begin position="171"/>
        <end position="198"/>
    </location>
</feature>
<dbReference type="PANTHER" id="PTHR24036:SF5">
    <property type="entry name" value="THROMBOMODULIN"/>
    <property type="match status" value="1"/>
</dbReference>
<dbReference type="SMART" id="SM00686">
    <property type="entry name" value="DM13"/>
    <property type="match status" value="1"/>
</dbReference>